<evidence type="ECO:0000256" key="4">
    <source>
        <dbReference type="ARBA" id="ARBA00022692"/>
    </source>
</evidence>
<proteinExistence type="inferred from homology"/>
<keyword evidence="3 10" id="KW-1134">Transmembrane beta strand</keyword>
<evidence type="ECO:0000313" key="15">
    <source>
        <dbReference type="Proteomes" id="UP001524587"/>
    </source>
</evidence>
<evidence type="ECO:0000256" key="7">
    <source>
        <dbReference type="ARBA" id="ARBA00023136"/>
    </source>
</evidence>
<evidence type="ECO:0000256" key="11">
    <source>
        <dbReference type="SAM" id="MobiDB-lite"/>
    </source>
</evidence>
<dbReference type="InterPro" id="IPR000531">
    <property type="entry name" value="Beta-barrel_TonB"/>
</dbReference>
<feature type="signal peptide" evidence="12">
    <location>
        <begin position="1"/>
        <end position="27"/>
    </location>
</feature>
<dbReference type="Pfam" id="PF00593">
    <property type="entry name" value="TonB_dep_Rec_b-barrel"/>
    <property type="match status" value="1"/>
</dbReference>
<evidence type="ECO:0000256" key="3">
    <source>
        <dbReference type="ARBA" id="ARBA00022452"/>
    </source>
</evidence>
<evidence type="ECO:0000256" key="5">
    <source>
        <dbReference type="ARBA" id="ARBA00022729"/>
    </source>
</evidence>
<evidence type="ECO:0000256" key="8">
    <source>
        <dbReference type="ARBA" id="ARBA00023170"/>
    </source>
</evidence>
<keyword evidence="9 10" id="KW-0998">Cell outer membrane</keyword>
<evidence type="ECO:0000256" key="1">
    <source>
        <dbReference type="ARBA" id="ARBA00004571"/>
    </source>
</evidence>
<name>A0ABT1W9A9_9PROT</name>
<gene>
    <name evidence="14" type="ORF">NFI95_12885</name>
</gene>
<keyword evidence="2 10" id="KW-0813">Transport</keyword>
<comment type="caution">
    <text evidence="14">The sequence shown here is derived from an EMBL/GenBank/DDBJ whole genome shotgun (WGS) entry which is preliminary data.</text>
</comment>
<dbReference type="Proteomes" id="UP001524587">
    <property type="component" value="Unassembled WGS sequence"/>
</dbReference>
<dbReference type="InterPro" id="IPR036942">
    <property type="entry name" value="Beta-barrel_TonB_sf"/>
</dbReference>
<dbReference type="PROSITE" id="PS52016">
    <property type="entry name" value="TONB_DEPENDENT_REC_3"/>
    <property type="match status" value="1"/>
</dbReference>
<dbReference type="Gene3D" id="2.40.170.20">
    <property type="entry name" value="TonB-dependent receptor, beta-barrel domain"/>
    <property type="match status" value="1"/>
</dbReference>
<feature type="region of interest" description="Disordered" evidence="11">
    <location>
        <begin position="36"/>
        <end position="66"/>
    </location>
</feature>
<keyword evidence="7 10" id="KW-0472">Membrane</keyword>
<evidence type="ECO:0000313" key="14">
    <source>
        <dbReference type="EMBL" id="MCQ8279338.1"/>
    </source>
</evidence>
<evidence type="ECO:0000256" key="9">
    <source>
        <dbReference type="ARBA" id="ARBA00023237"/>
    </source>
</evidence>
<feature type="domain" description="TonB-dependent receptor-like beta-barrel" evidence="13">
    <location>
        <begin position="286"/>
        <end position="711"/>
    </location>
</feature>
<evidence type="ECO:0000256" key="10">
    <source>
        <dbReference type="PROSITE-ProRule" id="PRU01360"/>
    </source>
</evidence>
<dbReference type="EMBL" id="JAMSKV010000011">
    <property type="protein sequence ID" value="MCQ8279338.1"/>
    <property type="molecule type" value="Genomic_DNA"/>
</dbReference>
<dbReference type="PANTHER" id="PTHR30069:SF29">
    <property type="entry name" value="HEMOGLOBIN AND HEMOGLOBIN-HAPTOGLOBIN-BINDING PROTEIN 1-RELATED"/>
    <property type="match status" value="1"/>
</dbReference>
<comment type="subcellular location">
    <subcellularLocation>
        <location evidence="1 10">Cell outer membrane</location>
        <topology evidence="1 10">Multi-pass membrane protein</topology>
    </subcellularLocation>
</comment>
<dbReference type="SUPFAM" id="SSF56935">
    <property type="entry name" value="Porins"/>
    <property type="match status" value="1"/>
</dbReference>
<reference evidence="14 15" key="1">
    <citation type="submission" date="2022-06" db="EMBL/GenBank/DDBJ databases">
        <title>Endosaccharibacter gen. nov., sp. nov., endophytic bacteria isolated from sugarcane.</title>
        <authorList>
            <person name="Pitiwittayakul N."/>
            <person name="Yukphan P."/>
            <person name="Charoenyingcharoen P."/>
            <person name="Tanasupawat S."/>
        </authorList>
    </citation>
    <scope>NUCLEOTIDE SEQUENCE [LARGE SCALE GENOMIC DNA]</scope>
    <source>
        <strain evidence="14 15">KSS8</strain>
    </source>
</reference>
<organism evidence="14 15">
    <name type="scientific">Endosaccharibacter trunci</name>
    <dbReference type="NCBI Taxonomy" id="2812733"/>
    <lineage>
        <taxon>Bacteria</taxon>
        <taxon>Pseudomonadati</taxon>
        <taxon>Pseudomonadota</taxon>
        <taxon>Alphaproteobacteria</taxon>
        <taxon>Acetobacterales</taxon>
        <taxon>Acetobacteraceae</taxon>
        <taxon>Endosaccharibacter</taxon>
    </lineage>
</organism>
<evidence type="ECO:0000256" key="2">
    <source>
        <dbReference type="ARBA" id="ARBA00022448"/>
    </source>
</evidence>
<keyword evidence="4 10" id="KW-0812">Transmembrane</keyword>
<dbReference type="RefSeq" id="WP_422864824.1">
    <property type="nucleotide sequence ID" value="NZ_JAMSKV010000011.1"/>
</dbReference>
<dbReference type="InterPro" id="IPR039426">
    <property type="entry name" value="TonB-dep_rcpt-like"/>
</dbReference>
<evidence type="ECO:0000256" key="6">
    <source>
        <dbReference type="ARBA" id="ARBA00023077"/>
    </source>
</evidence>
<evidence type="ECO:0000259" key="13">
    <source>
        <dbReference type="Pfam" id="PF00593"/>
    </source>
</evidence>
<keyword evidence="6" id="KW-0798">TonB box</keyword>
<evidence type="ECO:0000256" key="12">
    <source>
        <dbReference type="SAM" id="SignalP"/>
    </source>
</evidence>
<dbReference type="PANTHER" id="PTHR30069">
    <property type="entry name" value="TONB-DEPENDENT OUTER MEMBRANE RECEPTOR"/>
    <property type="match status" value="1"/>
</dbReference>
<keyword evidence="8 14" id="KW-0675">Receptor</keyword>
<accession>A0ABT1W9A9</accession>
<feature type="chain" id="PRO_5045446497" evidence="12">
    <location>
        <begin position="28"/>
        <end position="745"/>
    </location>
</feature>
<protein>
    <submittedName>
        <fullName evidence="14">TonB-dependent receptor</fullName>
    </submittedName>
</protein>
<sequence length="745" mass="80310">MRALSRLPLCGLAGVAAALAAPNPGLAQTASVAPAAVPGQSGGLVRENAGTPRASTPAATPSGIPDKPEVINVRLDQARAGLQPSLGAETYRLTRSALSTLPQGDNVPLNQALLQAPGVAQDSYGQIHVRGDHNEIQFRIDGVQLPEGLAVFGQSLQTRFAHDLSLTTGALPAQFGFLQAAVINIDTKTGRTDPGAELSVYGGARDYFQPSFAYGVSSGKWDLFATGDVLHSRVGIENPTSNFNAIHDLSNQYHGLAKLSYTADANTRVSLIAGISNAEYQIPNNPEQVPTLGLSYNGITNYNSADLTEHQKEITDFAILSLQKSIGALDLQSSLFTRYSSLHYSPDFVGDLLFDGISQTAARSVMSSGSQTDAAWYVSNTHTIRFGEQVFAERTISKVDSLVSPQIGLGDDGDPLYGDQPIGLHEGTGKTGMVYGVYLQDEWRILPSLTINYGARFDGVSEFVSATQFSPRVNVVWRPTRTTTLHAGYSRYFTPPPFEEVTNNSIAFFQGTSAASEVTQNDKVQPERDHYFDAGIDQIVLPGLHVSLDGYYKQATNLIDEGQFGAPIILSAFNYAKGQVHGYEASVTYDHGPVSLYANLAWSRAIGKRITSSQFDFSADDLAYISNRWVHLDHDQRWTGSGGAAYSFFYGSTHPLRASADLVVGSGLRADGDVPNGRALPGYYVVNFSLVQTLKHMIGRGTELRLDVLNLLDRRYIIRDGTGIGVGAPQYGLRRSILVGIAQKF</sequence>
<comment type="similarity">
    <text evidence="10">Belongs to the TonB-dependent receptor family.</text>
</comment>
<keyword evidence="15" id="KW-1185">Reference proteome</keyword>
<keyword evidence="5 12" id="KW-0732">Signal</keyword>